<dbReference type="AlphaFoldDB" id="A0A346Y2H5"/>
<dbReference type="KEGG" id="euz:DVS28_a4003"/>
<dbReference type="InterPro" id="IPR032687">
    <property type="entry name" value="AraC-type_N"/>
</dbReference>
<dbReference type="SUPFAM" id="SSF46689">
    <property type="entry name" value="Homeodomain-like"/>
    <property type="match status" value="1"/>
</dbReference>
<keyword evidence="3" id="KW-0804">Transcription</keyword>
<dbReference type="Pfam" id="PF12625">
    <property type="entry name" value="Arabinose_bd"/>
    <property type="match status" value="1"/>
</dbReference>
<proteinExistence type="predicted"/>
<dbReference type="GO" id="GO:0005829">
    <property type="term" value="C:cytosol"/>
    <property type="evidence" value="ECO:0007669"/>
    <property type="project" value="TreeGrafter"/>
</dbReference>
<dbReference type="SMART" id="SM00342">
    <property type="entry name" value="HTH_ARAC"/>
    <property type="match status" value="1"/>
</dbReference>
<reference evidence="5 6" key="1">
    <citation type="submission" date="2018-09" db="EMBL/GenBank/DDBJ databases">
        <title>Complete genome sequence of Euzebya sp. DY32-46 isolated from seawater of Pacific Ocean.</title>
        <authorList>
            <person name="Xu L."/>
            <person name="Wu Y.-H."/>
            <person name="Xu X.-W."/>
        </authorList>
    </citation>
    <scope>NUCLEOTIDE SEQUENCE [LARGE SCALE GENOMIC DNA]</scope>
    <source>
        <strain evidence="5 6">DY32-46</strain>
    </source>
</reference>
<dbReference type="Gene3D" id="1.10.10.60">
    <property type="entry name" value="Homeodomain-like"/>
    <property type="match status" value="1"/>
</dbReference>
<dbReference type="PANTHER" id="PTHR47894">
    <property type="entry name" value="HTH-TYPE TRANSCRIPTIONAL REGULATOR GADX"/>
    <property type="match status" value="1"/>
</dbReference>
<dbReference type="GO" id="GO:0003700">
    <property type="term" value="F:DNA-binding transcription factor activity"/>
    <property type="evidence" value="ECO:0007669"/>
    <property type="project" value="InterPro"/>
</dbReference>
<dbReference type="EMBL" id="CP031165">
    <property type="protein sequence ID" value="AXV08672.1"/>
    <property type="molecule type" value="Genomic_DNA"/>
</dbReference>
<keyword evidence="1" id="KW-0805">Transcription regulation</keyword>
<dbReference type="InterPro" id="IPR018060">
    <property type="entry name" value="HTH_AraC"/>
</dbReference>
<keyword evidence="6" id="KW-1185">Reference proteome</keyword>
<dbReference type="InterPro" id="IPR009057">
    <property type="entry name" value="Homeodomain-like_sf"/>
</dbReference>
<evidence type="ECO:0000256" key="1">
    <source>
        <dbReference type="ARBA" id="ARBA00023015"/>
    </source>
</evidence>
<dbReference type="Proteomes" id="UP000264006">
    <property type="component" value="Chromosome"/>
</dbReference>
<dbReference type="Pfam" id="PF12833">
    <property type="entry name" value="HTH_18"/>
    <property type="match status" value="1"/>
</dbReference>
<name>A0A346Y2H5_9ACTN</name>
<dbReference type="PRINTS" id="PR00032">
    <property type="entry name" value="HTHARAC"/>
</dbReference>
<dbReference type="PROSITE" id="PS01124">
    <property type="entry name" value="HTH_ARAC_FAMILY_2"/>
    <property type="match status" value="1"/>
</dbReference>
<evidence type="ECO:0000313" key="6">
    <source>
        <dbReference type="Proteomes" id="UP000264006"/>
    </source>
</evidence>
<gene>
    <name evidence="5" type="ORF">DVS28_a4003</name>
</gene>
<evidence type="ECO:0000256" key="3">
    <source>
        <dbReference type="ARBA" id="ARBA00023163"/>
    </source>
</evidence>
<evidence type="ECO:0000259" key="4">
    <source>
        <dbReference type="PROSITE" id="PS01124"/>
    </source>
</evidence>
<evidence type="ECO:0000256" key="2">
    <source>
        <dbReference type="ARBA" id="ARBA00023125"/>
    </source>
</evidence>
<accession>A0A346Y2H5</accession>
<dbReference type="GO" id="GO:0000976">
    <property type="term" value="F:transcription cis-regulatory region binding"/>
    <property type="evidence" value="ECO:0007669"/>
    <property type="project" value="TreeGrafter"/>
</dbReference>
<dbReference type="InterPro" id="IPR020449">
    <property type="entry name" value="Tscrpt_reg_AraC-type_HTH"/>
</dbReference>
<evidence type="ECO:0000313" key="5">
    <source>
        <dbReference type="EMBL" id="AXV08672.1"/>
    </source>
</evidence>
<keyword evidence="2" id="KW-0238">DNA-binding</keyword>
<feature type="domain" description="HTH araC/xylS-type" evidence="4">
    <location>
        <begin position="232"/>
        <end position="330"/>
    </location>
</feature>
<organism evidence="5 6">
    <name type="scientific">Euzebya pacifica</name>
    <dbReference type="NCBI Taxonomy" id="1608957"/>
    <lineage>
        <taxon>Bacteria</taxon>
        <taxon>Bacillati</taxon>
        <taxon>Actinomycetota</taxon>
        <taxon>Nitriliruptoria</taxon>
        <taxon>Euzebyales</taxon>
    </lineage>
</organism>
<dbReference type="PANTHER" id="PTHR47894:SF4">
    <property type="entry name" value="HTH-TYPE TRANSCRIPTIONAL REGULATOR GADX"/>
    <property type="match status" value="1"/>
</dbReference>
<protein>
    <submittedName>
        <fullName evidence="5">Transcriptional regulator, AraC family</fullName>
    </submittedName>
</protein>
<sequence>MGSVGTPVIRRIVQVGRGPERPEDLLASVGLRADAPASSWAGESVDAEAYYGLIERVAGADDHALPFRYAEALRADDFGALGLALKTAQTLGVTLQRLMRYILVLSDTLEYALVEEPGGQRLELNGRPHHRRGAAMANECALAAVVSMLRQAAGVHVRPQAVSFRHPPPPTATPHQAFFGCDVAFDAAHDAIHLPAAVIAQQPRLADAGLSAYLLAQLDDLRARAADRSLVAQVRGAVADALPDGQPSKTQVARRLGMSERTLHRRLADEGASFQTIATQARREAAEALLATTEHPLADVAFLTGFADQSAFTRAFKRWTGQTPTAYRAAGVRAADR</sequence>